<evidence type="ECO:0000256" key="4">
    <source>
        <dbReference type="ARBA" id="ARBA00023004"/>
    </source>
</evidence>
<accession>A0A2S9XWX0</accession>
<evidence type="ECO:0000256" key="5">
    <source>
        <dbReference type="ARBA" id="ARBA00023014"/>
    </source>
</evidence>
<dbReference type="PANTHER" id="PTHR11228:SF7">
    <property type="entry name" value="PQQA PEPTIDE CYCLASE"/>
    <property type="match status" value="1"/>
</dbReference>
<dbReference type="InterPro" id="IPR007197">
    <property type="entry name" value="rSAM"/>
</dbReference>
<evidence type="ECO:0000313" key="7">
    <source>
        <dbReference type="EMBL" id="PRP97343.1"/>
    </source>
</evidence>
<dbReference type="InterPro" id="IPR058240">
    <property type="entry name" value="rSAM_sf"/>
</dbReference>
<evidence type="ECO:0000256" key="3">
    <source>
        <dbReference type="ARBA" id="ARBA00022723"/>
    </source>
</evidence>
<dbReference type="CDD" id="cd01335">
    <property type="entry name" value="Radical_SAM"/>
    <property type="match status" value="1"/>
</dbReference>
<dbReference type="SUPFAM" id="SSF102114">
    <property type="entry name" value="Radical SAM enzymes"/>
    <property type="match status" value="1"/>
</dbReference>
<dbReference type="PANTHER" id="PTHR11228">
    <property type="entry name" value="RADICAL SAM DOMAIN PROTEIN"/>
    <property type="match status" value="1"/>
</dbReference>
<dbReference type="RefSeq" id="WP_219908106.1">
    <property type="nucleotide sequence ID" value="NZ_PVNL01000130.1"/>
</dbReference>
<sequence length="265" mass="28475">MGLETPERVSLELSRRCAKACGFCYNASEPSARDEWHPDEVIGFARSLVRHGTKALSLGGGEPLQYEGLGAVFAALRGAVFLSMTSNGLLLDEQIARVSKLNPDKLHISIHYPARTTEVTRVIRQVRELRRLGIRSGVNLLVRRSELDEASSARAQLWGAGIHNDAIMFLPMRGTDTPTPADVARVAGAPFQSMTCLSACGPSPRFCSVGADKTVGHCSYTVARRRLPSLDAAGLVAALDGLGLSFCGDTTPLMPAQSLRRRGTS</sequence>
<evidence type="ECO:0000259" key="6">
    <source>
        <dbReference type="PROSITE" id="PS51918"/>
    </source>
</evidence>
<keyword evidence="2" id="KW-0949">S-adenosyl-L-methionine</keyword>
<dbReference type="EMBL" id="PVNL01000130">
    <property type="protein sequence ID" value="PRP97343.1"/>
    <property type="molecule type" value="Genomic_DNA"/>
</dbReference>
<dbReference type="SFLD" id="SFLDS00029">
    <property type="entry name" value="Radical_SAM"/>
    <property type="match status" value="1"/>
</dbReference>
<dbReference type="InterPro" id="IPR013785">
    <property type="entry name" value="Aldolase_TIM"/>
</dbReference>
<dbReference type="Proteomes" id="UP000238823">
    <property type="component" value="Unassembled WGS sequence"/>
</dbReference>
<dbReference type="GO" id="GO:0003824">
    <property type="term" value="F:catalytic activity"/>
    <property type="evidence" value="ECO:0007669"/>
    <property type="project" value="InterPro"/>
</dbReference>
<keyword evidence="4" id="KW-0408">Iron</keyword>
<dbReference type="AlphaFoldDB" id="A0A2S9XWX0"/>
<comment type="caution">
    <text evidence="7">The sequence shown here is derived from an EMBL/GenBank/DDBJ whole genome shotgun (WGS) entry which is preliminary data.</text>
</comment>
<organism evidence="7 8">
    <name type="scientific">Enhygromyxa salina</name>
    <dbReference type="NCBI Taxonomy" id="215803"/>
    <lineage>
        <taxon>Bacteria</taxon>
        <taxon>Pseudomonadati</taxon>
        <taxon>Myxococcota</taxon>
        <taxon>Polyangia</taxon>
        <taxon>Nannocystales</taxon>
        <taxon>Nannocystaceae</taxon>
        <taxon>Enhygromyxa</taxon>
    </lineage>
</organism>
<keyword evidence="5" id="KW-0411">Iron-sulfur</keyword>
<comment type="cofactor">
    <cofactor evidence="1">
        <name>[4Fe-4S] cluster</name>
        <dbReference type="ChEBI" id="CHEBI:49883"/>
    </cofactor>
</comment>
<proteinExistence type="predicted"/>
<feature type="domain" description="Radical SAM core" evidence="6">
    <location>
        <begin position="3"/>
        <end position="203"/>
    </location>
</feature>
<evidence type="ECO:0000256" key="2">
    <source>
        <dbReference type="ARBA" id="ARBA00022691"/>
    </source>
</evidence>
<reference evidence="7 8" key="1">
    <citation type="submission" date="2018-03" db="EMBL/GenBank/DDBJ databases">
        <title>Draft Genome Sequences of the Obligatory Marine Myxobacteria Enhygromyxa salina SWB007.</title>
        <authorList>
            <person name="Poehlein A."/>
            <person name="Moghaddam J.A."/>
            <person name="Harms H."/>
            <person name="Alanjari M."/>
            <person name="Koenig G.M."/>
            <person name="Daniel R."/>
            <person name="Schaeberle T.F."/>
        </authorList>
    </citation>
    <scope>NUCLEOTIDE SEQUENCE [LARGE SCALE GENOMIC DNA]</scope>
    <source>
        <strain evidence="7 8">SWB007</strain>
    </source>
</reference>
<gene>
    <name evidence="7" type="ORF">ENSA7_66930</name>
</gene>
<evidence type="ECO:0000256" key="1">
    <source>
        <dbReference type="ARBA" id="ARBA00001966"/>
    </source>
</evidence>
<dbReference type="InterPro" id="IPR050377">
    <property type="entry name" value="Radical_SAM_PqqE_MftC-like"/>
</dbReference>
<dbReference type="Pfam" id="PF04055">
    <property type="entry name" value="Radical_SAM"/>
    <property type="match status" value="1"/>
</dbReference>
<dbReference type="GO" id="GO:0051536">
    <property type="term" value="F:iron-sulfur cluster binding"/>
    <property type="evidence" value="ECO:0007669"/>
    <property type="project" value="UniProtKB-KW"/>
</dbReference>
<keyword evidence="3" id="KW-0479">Metal-binding</keyword>
<name>A0A2S9XWX0_9BACT</name>
<dbReference type="GO" id="GO:0046872">
    <property type="term" value="F:metal ion binding"/>
    <property type="evidence" value="ECO:0007669"/>
    <property type="project" value="UniProtKB-KW"/>
</dbReference>
<dbReference type="PROSITE" id="PS51918">
    <property type="entry name" value="RADICAL_SAM"/>
    <property type="match status" value="1"/>
</dbReference>
<protein>
    <submittedName>
        <fullName evidence="7">Molybdenum cofactor biosynthesis protein A</fullName>
    </submittedName>
</protein>
<dbReference type="SFLD" id="SFLDG01067">
    <property type="entry name" value="SPASM/twitch_domain_containing"/>
    <property type="match status" value="1"/>
</dbReference>
<dbReference type="Gene3D" id="3.20.20.70">
    <property type="entry name" value="Aldolase class I"/>
    <property type="match status" value="1"/>
</dbReference>
<evidence type="ECO:0000313" key="8">
    <source>
        <dbReference type="Proteomes" id="UP000238823"/>
    </source>
</evidence>